<name>A0A0E9R1P5_ANGAN</name>
<proteinExistence type="predicted"/>
<accession>A0A0E9R1P5</accession>
<evidence type="ECO:0000313" key="1">
    <source>
        <dbReference type="EMBL" id="JAH22687.1"/>
    </source>
</evidence>
<reference evidence="1" key="2">
    <citation type="journal article" date="2015" name="Fish Shellfish Immunol.">
        <title>Early steps in the European eel (Anguilla anguilla)-Vibrio vulnificus interaction in the gills: Role of the RtxA13 toxin.</title>
        <authorList>
            <person name="Callol A."/>
            <person name="Pajuelo D."/>
            <person name="Ebbesson L."/>
            <person name="Teles M."/>
            <person name="MacKenzie S."/>
            <person name="Amaro C."/>
        </authorList>
    </citation>
    <scope>NUCLEOTIDE SEQUENCE</scope>
</reference>
<organism evidence="1">
    <name type="scientific">Anguilla anguilla</name>
    <name type="common">European freshwater eel</name>
    <name type="synonym">Muraena anguilla</name>
    <dbReference type="NCBI Taxonomy" id="7936"/>
    <lineage>
        <taxon>Eukaryota</taxon>
        <taxon>Metazoa</taxon>
        <taxon>Chordata</taxon>
        <taxon>Craniata</taxon>
        <taxon>Vertebrata</taxon>
        <taxon>Euteleostomi</taxon>
        <taxon>Actinopterygii</taxon>
        <taxon>Neopterygii</taxon>
        <taxon>Teleostei</taxon>
        <taxon>Anguilliformes</taxon>
        <taxon>Anguillidae</taxon>
        <taxon>Anguilla</taxon>
    </lineage>
</organism>
<protein>
    <submittedName>
        <fullName evidence="1">Uncharacterized protein</fullName>
    </submittedName>
</protein>
<reference evidence="1" key="1">
    <citation type="submission" date="2014-11" db="EMBL/GenBank/DDBJ databases">
        <authorList>
            <person name="Amaro Gonzalez C."/>
        </authorList>
    </citation>
    <scope>NUCLEOTIDE SEQUENCE</scope>
</reference>
<dbReference type="EMBL" id="GBXM01085890">
    <property type="protein sequence ID" value="JAH22687.1"/>
    <property type="molecule type" value="Transcribed_RNA"/>
</dbReference>
<sequence length="13" mass="1396">MVCSAKSCANPRE</sequence>